<evidence type="ECO:0000256" key="2">
    <source>
        <dbReference type="ARBA" id="ARBA00003015"/>
    </source>
</evidence>
<dbReference type="SUPFAM" id="SSF53335">
    <property type="entry name" value="S-adenosyl-L-methionine-dependent methyltransferases"/>
    <property type="match status" value="1"/>
</dbReference>
<evidence type="ECO:0000256" key="3">
    <source>
        <dbReference type="ARBA" id="ARBA00011977"/>
    </source>
</evidence>
<proteinExistence type="predicted"/>
<dbReference type="CDD" id="cd02440">
    <property type="entry name" value="AdoMet_MTases"/>
    <property type="match status" value="1"/>
</dbReference>
<evidence type="ECO:0000313" key="8">
    <source>
        <dbReference type="EMBL" id="KAA9130595.1"/>
    </source>
</evidence>
<dbReference type="InterPro" id="IPR003358">
    <property type="entry name" value="tRNA_(Gua-N-7)_MeTrfase_Trmb"/>
</dbReference>
<dbReference type="GO" id="GO:0008176">
    <property type="term" value="F:tRNA (guanine(46)-N7)-methyltransferase activity"/>
    <property type="evidence" value="ECO:0007669"/>
    <property type="project" value="UniProtKB-EC"/>
</dbReference>
<keyword evidence="9" id="KW-1185">Reference proteome</keyword>
<sequence>MSGRSREVSSRQSEPHPRLAEVLERHRATRWKQPLHPPTIAAFRALERQLAPGEHERLVLDSGCGTGDSTRALARLHPDSVVIGVDRSAARLARTGVGAEPLRQDNCLWVRAELASFWRLALAAGWRPRVHYLLYPNPWPKPGQLQRRWHGHPVFPDLVALGGRLVMRTNWAVYAQEFAFALGRARGRDVAVDKLARPDGLTPFERKYRDSGHCLYEVSDG</sequence>
<evidence type="ECO:0000256" key="7">
    <source>
        <dbReference type="ARBA" id="ARBA00022694"/>
    </source>
</evidence>
<comment type="catalytic activity">
    <reaction evidence="1">
        <text>guanosine(46) in tRNA + S-adenosyl-L-methionine = N(7)-methylguanosine(46) in tRNA + S-adenosyl-L-homocysteine</text>
        <dbReference type="Rhea" id="RHEA:42708"/>
        <dbReference type="Rhea" id="RHEA-COMP:10188"/>
        <dbReference type="Rhea" id="RHEA-COMP:10189"/>
        <dbReference type="ChEBI" id="CHEBI:57856"/>
        <dbReference type="ChEBI" id="CHEBI:59789"/>
        <dbReference type="ChEBI" id="CHEBI:74269"/>
        <dbReference type="ChEBI" id="CHEBI:74480"/>
        <dbReference type="EC" id="2.1.1.33"/>
    </reaction>
</comment>
<evidence type="ECO:0000256" key="4">
    <source>
        <dbReference type="ARBA" id="ARBA00022603"/>
    </source>
</evidence>
<dbReference type="EC" id="2.1.1.33" evidence="3"/>
<gene>
    <name evidence="8" type="ORF">F3N42_12805</name>
</gene>
<evidence type="ECO:0000256" key="1">
    <source>
        <dbReference type="ARBA" id="ARBA00000142"/>
    </source>
</evidence>
<comment type="function">
    <text evidence="2">Catalyzes the formation of N(7)-methylguanine at position 46 (m7G46) in tRNA.</text>
</comment>
<evidence type="ECO:0000256" key="6">
    <source>
        <dbReference type="ARBA" id="ARBA00022691"/>
    </source>
</evidence>
<reference evidence="8 9" key="1">
    <citation type="submission" date="2019-09" db="EMBL/GenBank/DDBJ databases">
        <title>Wenzhouxiangella sp. Genome sequencing and assembly.</title>
        <authorList>
            <person name="Zhang R."/>
        </authorList>
    </citation>
    <scope>NUCLEOTIDE SEQUENCE [LARGE SCALE GENOMIC DNA]</scope>
    <source>
        <strain evidence="8 9">W260</strain>
    </source>
</reference>
<dbReference type="PROSITE" id="PS51625">
    <property type="entry name" value="SAM_MT_TRMB"/>
    <property type="match status" value="1"/>
</dbReference>
<keyword evidence="5 8" id="KW-0808">Transferase</keyword>
<dbReference type="Proteomes" id="UP000325372">
    <property type="component" value="Unassembled WGS sequence"/>
</dbReference>
<evidence type="ECO:0000313" key="9">
    <source>
        <dbReference type="Proteomes" id="UP000325372"/>
    </source>
</evidence>
<protein>
    <recommendedName>
        <fullName evidence="3">tRNA (guanine(46)-N(7))-methyltransferase</fullName>
        <ecNumber evidence="3">2.1.1.33</ecNumber>
    </recommendedName>
</protein>
<dbReference type="EMBL" id="VYXP01000007">
    <property type="protein sequence ID" value="KAA9130595.1"/>
    <property type="molecule type" value="Genomic_DNA"/>
</dbReference>
<dbReference type="InterPro" id="IPR029063">
    <property type="entry name" value="SAM-dependent_MTases_sf"/>
</dbReference>
<keyword evidence="6" id="KW-0949">S-adenosyl-L-methionine</keyword>
<comment type="caution">
    <text evidence="8">The sequence shown here is derived from an EMBL/GenBank/DDBJ whole genome shotgun (WGS) entry which is preliminary data.</text>
</comment>
<dbReference type="Gene3D" id="3.40.50.150">
    <property type="entry name" value="Vaccinia Virus protein VP39"/>
    <property type="match status" value="1"/>
</dbReference>
<dbReference type="Pfam" id="PF02390">
    <property type="entry name" value="Methyltransf_4"/>
    <property type="match status" value="1"/>
</dbReference>
<keyword evidence="7" id="KW-0819">tRNA processing</keyword>
<organism evidence="8 9">
    <name type="scientific">Marinihelvus fidelis</name>
    <dbReference type="NCBI Taxonomy" id="2613842"/>
    <lineage>
        <taxon>Bacteria</taxon>
        <taxon>Pseudomonadati</taxon>
        <taxon>Pseudomonadota</taxon>
        <taxon>Gammaproteobacteria</taxon>
        <taxon>Chromatiales</taxon>
        <taxon>Wenzhouxiangellaceae</taxon>
        <taxon>Marinihelvus</taxon>
    </lineage>
</organism>
<dbReference type="AlphaFoldDB" id="A0A5N0T6B7"/>
<keyword evidence="4 8" id="KW-0489">Methyltransferase</keyword>
<name>A0A5N0T6B7_9GAMM</name>
<accession>A0A5N0T6B7</accession>
<evidence type="ECO:0000256" key="5">
    <source>
        <dbReference type="ARBA" id="ARBA00022679"/>
    </source>
</evidence>